<feature type="domain" description="Xylanolytic transcriptional activator regulatory" evidence="5">
    <location>
        <begin position="247"/>
        <end position="320"/>
    </location>
</feature>
<dbReference type="GO" id="GO:0006351">
    <property type="term" value="P:DNA-templated transcription"/>
    <property type="evidence" value="ECO:0007669"/>
    <property type="project" value="InterPro"/>
</dbReference>
<evidence type="ECO:0000259" key="5">
    <source>
        <dbReference type="SMART" id="SM00906"/>
    </source>
</evidence>
<proteinExistence type="predicted"/>
<dbReference type="InterPro" id="IPR051127">
    <property type="entry name" value="Fungal_SecMet_Regulators"/>
</dbReference>
<keyword evidence="3" id="KW-0539">Nucleus</keyword>
<evidence type="ECO:0000256" key="3">
    <source>
        <dbReference type="ARBA" id="ARBA00023242"/>
    </source>
</evidence>
<dbReference type="AlphaFoldDB" id="A0AAV9JVP0"/>
<dbReference type="EMBL" id="JAVFHQ010000004">
    <property type="protein sequence ID" value="KAK4549374.1"/>
    <property type="molecule type" value="Genomic_DNA"/>
</dbReference>
<dbReference type="GO" id="GO:0008270">
    <property type="term" value="F:zinc ion binding"/>
    <property type="evidence" value="ECO:0007669"/>
    <property type="project" value="InterPro"/>
</dbReference>
<feature type="compositionally biased region" description="Low complexity" evidence="4">
    <location>
        <begin position="24"/>
        <end position="39"/>
    </location>
</feature>
<dbReference type="GO" id="GO:0000435">
    <property type="term" value="P:positive regulation of transcription from RNA polymerase II promoter by galactose"/>
    <property type="evidence" value="ECO:0007669"/>
    <property type="project" value="TreeGrafter"/>
</dbReference>
<accession>A0AAV9JVP0</accession>
<dbReference type="CDD" id="cd12148">
    <property type="entry name" value="fungal_TF_MHR"/>
    <property type="match status" value="1"/>
</dbReference>
<name>A0AAV9JVP0_9PEZI</name>
<dbReference type="Proteomes" id="UP001324427">
    <property type="component" value="Unassembled WGS sequence"/>
</dbReference>
<dbReference type="GO" id="GO:0005634">
    <property type="term" value="C:nucleus"/>
    <property type="evidence" value="ECO:0007669"/>
    <property type="project" value="TreeGrafter"/>
</dbReference>
<evidence type="ECO:0000256" key="2">
    <source>
        <dbReference type="ARBA" id="ARBA00023163"/>
    </source>
</evidence>
<evidence type="ECO:0000313" key="6">
    <source>
        <dbReference type="EMBL" id="KAK4549374.1"/>
    </source>
</evidence>
<dbReference type="GO" id="GO:0000981">
    <property type="term" value="F:DNA-binding transcription factor activity, RNA polymerase II-specific"/>
    <property type="evidence" value="ECO:0007669"/>
    <property type="project" value="TreeGrafter"/>
</dbReference>
<dbReference type="PANTHER" id="PTHR47424:SF9">
    <property type="entry name" value="TAH-2"/>
    <property type="match status" value="1"/>
</dbReference>
<dbReference type="PANTHER" id="PTHR47424">
    <property type="entry name" value="REGULATORY PROTEIN GAL4"/>
    <property type="match status" value="1"/>
</dbReference>
<evidence type="ECO:0000256" key="1">
    <source>
        <dbReference type="ARBA" id="ARBA00023015"/>
    </source>
</evidence>
<gene>
    <name evidence="6" type="ORF">LTR36_006371</name>
</gene>
<keyword evidence="2" id="KW-0804">Transcription</keyword>
<keyword evidence="7" id="KW-1185">Reference proteome</keyword>
<evidence type="ECO:0000256" key="4">
    <source>
        <dbReference type="SAM" id="MobiDB-lite"/>
    </source>
</evidence>
<dbReference type="InterPro" id="IPR007219">
    <property type="entry name" value="XnlR_reg_dom"/>
</dbReference>
<reference evidence="6 7" key="1">
    <citation type="submission" date="2021-11" db="EMBL/GenBank/DDBJ databases">
        <title>Black yeast isolated from Biological Soil Crust.</title>
        <authorList>
            <person name="Kurbessoian T."/>
        </authorList>
    </citation>
    <scope>NUCLEOTIDE SEQUENCE [LARGE SCALE GENOMIC DNA]</scope>
    <source>
        <strain evidence="6 7">CCFEE 5522</strain>
    </source>
</reference>
<dbReference type="Pfam" id="PF04082">
    <property type="entry name" value="Fungal_trans"/>
    <property type="match status" value="1"/>
</dbReference>
<evidence type="ECO:0000313" key="7">
    <source>
        <dbReference type="Proteomes" id="UP001324427"/>
    </source>
</evidence>
<protein>
    <recommendedName>
        <fullName evidence="5">Xylanolytic transcriptional activator regulatory domain-containing protein</fullName>
    </recommendedName>
</protein>
<dbReference type="SMART" id="SM00906">
    <property type="entry name" value="Fungal_trans"/>
    <property type="match status" value="1"/>
</dbReference>
<comment type="caution">
    <text evidence="6">The sequence shown here is derived from an EMBL/GenBank/DDBJ whole genome shotgun (WGS) entry which is preliminary data.</text>
</comment>
<dbReference type="GO" id="GO:0000978">
    <property type="term" value="F:RNA polymerase II cis-regulatory region sequence-specific DNA binding"/>
    <property type="evidence" value="ECO:0007669"/>
    <property type="project" value="TreeGrafter"/>
</dbReference>
<feature type="region of interest" description="Disordered" evidence="4">
    <location>
        <begin position="1"/>
        <end position="70"/>
    </location>
</feature>
<sequence>MDTCRYSPQRRRNAHFPRSPPPAASQANPANPATPVTASPRPPTSGTPSTFRTQEAGLGSDPAVEDETEVPREARLLRDAQGKLVFIGDCAPLSFYQSVRQLVTSRIDAGAFAGQNSQHAVLEHTHPRYSGAATGHPPVVQAGNISAQVERYITATTGLVDLFDHALLTEHITSWAGSRRSTDVASIVNYLVLAIGAEEDEDSGHAYFDYARDQAFASLSGDLGIGTVQAFILVTLYMLGACQINSAFLYFGTAVRAAYAIGVHRTEVNARFGPDTARQRDRLWKSLRILDLFLSTSMGRPPATSDVDCTVSYRTVDDHSKEVFDLLDASVQIMLIVEGVVVEIYSRRKISLSITDGISTQLREWSVRWLQQLKDVTSPNAPANADVALMNGACQVIATYCYAVMLVSRPFLMYELCRRLSDGTTQVPPNKSAMISGRLKLADACIDAACLMVDTVTDLIHRGVVTGRMPLLV</sequence>
<organism evidence="6 7">
    <name type="scientific">Oleoguttula mirabilis</name>
    <dbReference type="NCBI Taxonomy" id="1507867"/>
    <lineage>
        <taxon>Eukaryota</taxon>
        <taxon>Fungi</taxon>
        <taxon>Dikarya</taxon>
        <taxon>Ascomycota</taxon>
        <taxon>Pezizomycotina</taxon>
        <taxon>Dothideomycetes</taxon>
        <taxon>Dothideomycetidae</taxon>
        <taxon>Mycosphaerellales</taxon>
        <taxon>Teratosphaeriaceae</taxon>
        <taxon>Oleoguttula</taxon>
    </lineage>
</organism>
<keyword evidence="1" id="KW-0805">Transcription regulation</keyword>